<dbReference type="Pfam" id="PF00094">
    <property type="entry name" value="VWD"/>
    <property type="match status" value="1"/>
</dbReference>
<dbReference type="GO" id="GO:0016020">
    <property type="term" value="C:membrane"/>
    <property type="evidence" value="ECO:0007669"/>
    <property type="project" value="UniProtKB-SubCell"/>
</dbReference>
<dbReference type="SMART" id="SM00216">
    <property type="entry name" value="VWD"/>
    <property type="match status" value="1"/>
</dbReference>
<dbReference type="SMART" id="SM00032">
    <property type="entry name" value="CCP"/>
    <property type="match status" value="1"/>
</dbReference>
<dbReference type="AlphaFoldDB" id="A0A2G8LLM3"/>
<dbReference type="PANTHER" id="PTHR13802:SF52">
    <property type="entry name" value="MUCIN-4"/>
    <property type="match status" value="1"/>
</dbReference>
<dbReference type="EMBL" id="MRZV01000041">
    <property type="protein sequence ID" value="PIK61070.1"/>
    <property type="molecule type" value="Genomic_DNA"/>
</dbReference>
<dbReference type="SMART" id="SM00723">
    <property type="entry name" value="AMOP"/>
    <property type="match status" value="1"/>
</dbReference>
<feature type="disulfide bond" evidence="6">
    <location>
        <begin position="530"/>
        <end position="557"/>
    </location>
</feature>
<evidence type="ECO:0000259" key="10">
    <source>
        <dbReference type="PROSITE" id="PS50923"/>
    </source>
</evidence>
<proteinExistence type="predicted"/>
<dbReference type="SUPFAM" id="SSF57535">
    <property type="entry name" value="Complement control module/SCR domain"/>
    <property type="match status" value="1"/>
</dbReference>
<dbReference type="Pfam" id="PF03782">
    <property type="entry name" value="AMOP"/>
    <property type="match status" value="1"/>
</dbReference>
<evidence type="ECO:0000256" key="5">
    <source>
        <dbReference type="ARBA" id="ARBA00023157"/>
    </source>
</evidence>
<dbReference type="InterPro" id="IPR000436">
    <property type="entry name" value="Sushi_SCR_CCP_dom"/>
</dbReference>
<evidence type="ECO:0000313" key="12">
    <source>
        <dbReference type="EMBL" id="PIK61070.1"/>
    </source>
</evidence>
<gene>
    <name evidence="12" type="ORF">BSL78_01994</name>
</gene>
<evidence type="ECO:0000313" key="13">
    <source>
        <dbReference type="Proteomes" id="UP000230750"/>
    </source>
</evidence>
<evidence type="ECO:0000259" key="11">
    <source>
        <dbReference type="PROSITE" id="PS51233"/>
    </source>
</evidence>
<accession>A0A2G8LLM3</accession>
<reference evidence="12 13" key="1">
    <citation type="journal article" date="2017" name="PLoS Biol.">
        <title>The sea cucumber genome provides insights into morphological evolution and visceral regeneration.</title>
        <authorList>
            <person name="Zhang X."/>
            <person name="Sun L."/>
            <person name="Yuan J."/>
            <person name="Sun Y."/>
            <person name="Gao Y."/>
            <person name="Zhang L."/>
            <person name="Li S."/>
            <person name="Dai H."/>
            <person name="Hamel J.F."/>
            <person name="Liu C."/>
            <person name="Yu Y."/>
            <person name="Liu S."/>
            <person name="Lin W."/>
            <person name="Guo K."/>
            <person name="Jin S."/>
            <person name="Xu P."/>
            <person name="Storey K.B."/>
            <person name="Huan P."/>
            <person name="Zhang T."/>
            <person name="Zhou Y."/>
            <person name="Zhang J."/>
            <person name="Lin C."/>
            <person name="Li X."/>
            <person name="Xing L."/>
            <person name="Huo D."/>
            <person name="Sun M."/>
            <person name="Wang L."/>
            <person name="Mercier A."/>
            <person name="Li F."/>
            <person name="Yang H."/>
            <person name="Xiang J."/>
        </authorList>
    </citation>
    <scope>NUCLEOTIDE SEQUENCE [LARGE SCALE GENOMIC DNA]</scope>
    <source>
        <strain evidence="12">Shaxun</strain>
        <tissue evidence="12">Muscle</tissue>
    </source>
</reference>
<dbReference type="InterPro" id="IPR005533">
    <property type="entry name" value="AMOP_dom"/>
</dbReference>
<dbReference type="PROSITE" id="PS51233">
    <property type="entry name" value="VWFD"/>
    <property type="match status" value="1"/>
</dbReference>
<dbReference type="OrthoDB" id="6236007at2759"/>
<dbReference type="InterPro" id="IPR035976">
    <property type="entry name" value="Sushi/SCR/CCP_sf"/>
</dbReference>
<dbReference type="Proteomes" id="UP000230750">
    <property type="component" value="Unassembled WGS sequence"/>
</dbReference>
<dbReference type="PROSITE" id="PS50856">
    <property type="entry name" value="AMOP"/>
    <property type="match status" value="1"/>
</dbReference>
<feature type="domain" description="VWFD" evidence="11">
    <location>
        <begin position="217"/>
        <end position="422"/>
    </location>
</feature>
<feature type="region of interest" description="Disordered" evidence="7">
    <location>
        <begin position="762"/>
        <end position="845"/>
    </location>
</feature>
<dbReference type="PANTHER" id="PTHR13802">
    <property type="entry name" value="MUCIN 4-RELATED"/>
    <property type="match status" value="1"/>
</dbReference>
<comment type="caution">
    <text evidence="12">The sequence shown here is derived from an EMBL/GenBank/DDBJ whole genome shotgun (WGS) entry which is preliminary data.</text>
</comment>
<evidence type="ECO:0000256" key="8">
    <source>
        <dbReference type="SAM" id="Phobius"/>
    </source>
</evidence>
<evidence type="ECO:0000256" key="3">
    <source>
        <dbReference type="ARBA" id="ARBA00022989"/>
    </source>
</evidence>
<name>A0A2G8LLM3_STIJA</name>
<keyword evidence="6" id="KW-0768">Sushi</keyword>
<sequence length="845" mass="94108">MKVVYSLTIYIPSLHSWPAQSKSKTSVGQSEQPDPVPAMWSLPFNANPEQTVNANYWCRNWAKGAERVTILRDDESVLDCPCTVGQALGDNGHFEILPTCSGEGDIVDDCKYRQDAQVCVRAKFGSNLLGRGQLCCYGNHSQLLNLNDNIAGGSIQSRHHLGFQPNYEVRNIPYFSNFLHNTIPWEECCGKTGKLSSCKLYSDLRPTSDCVGYSSPGIAAIFGEPHLTTWDNRSISFHGYGEYQLTAPRRSSNGLSIQGRLEEIFLGSGATGVTAVVAELDTCDRVQVEVNQRRDLEVWIFQKDDDRWHSPDFTLGNFYFANGVFVEVYRATSKDQTRTGALVTFRDDSSLEMKLPESGQSLNVLVKLSPSVKGDVWGLLGTWDDDSSNEFTLRDGSFVDHSDSAPLYNLLLDWRISEVDTLFRYANGKSASTYLAASELFIPRYEVATSGMISEDNVTSICGESELCRFEYLKTGSAQQGRNTKLFQEEEGLAREGLRRAVSCGYLSPPENGYKEGDIYLLGYSVTFSCQSEFILSGSKMRSCEDTGSWSGNVTSCNAKEELESEMDLLLWVMIGLAVALIMMLMLFCLLLMCCVCSRRKKIRENEKVMSSAHKLESSVIANNNATIIDESHSYNNTTLVRNGNMRHGNGHLTREGGRHVRRENGHMRHENGHVTHVNGYVSHDDGRMSNILLENDHMANHNIETPESIYYANPMSLGERQADGVSHAHLRNQDLPSGSRGTVRRTMSLAERHVDGVSHAYVRNQDLPTGSRGAIRRTPSLNQSGPSRGRPSLDQSGPSRGRPSYRKDGGPDLSCRPKTRARDNYYGDLPLKNINDNSLARKDK</sequence>
<keyword evidence="4 8" id="KW-0472">Membrane</keyword>
<feature type="transmembrane region" description="Helical" evidence="8">
    <location>
        <begin position="569"/>
        <end position="596"/>
    </location>
</feature>
<dbReference type="InterPro" id="IPR051495">
    <property type="entry name" value="Epithelial_Barrier/Signaling"/>
</dbReference>
<keyword evidence="5 6" id="KW-1015">Disulfide bond</keyword>
<evidence type="ECO:0000256" key="4">
    <source>
        <dbReference type="ARBA" id="ARBA00023136"/>
    </source>
</evidence>
<evidence type="ECO:0000259" key="9">
    <source>
        <dbReference type="PROSITE" id="PS50856"/>
    </source>
</evidence>
<dbReference type="CDD" id="cd00033">
    <property type="entry name" value="CCP"/>
    <property type="match status" value="1"/>
</dbReference>
<evidence type="ECO:0000256" key="2">
    <source>
        <dbReference type="ARBA" id="ARBA00022692"/>
    </source>
</evidence>
<comment type="caution">
    <text evidence="6">Lacks conserved residue(s) required for the propagation of feature annotation.</text>
</comment>
<feature type="domain" description="Sushi" evidence="10">
    <location>
        <begin position="502"/>
        <end position="559"/>
    </location>
</feature>
<evidence type="ECO:0000256" key="7">
    <source>
        <dbReference type="SAM" id="MobiDB-lite"/>
    </source>
</evidence>
<evidence type="ECO:0000256" key="1">
    <source>
        <dbReference type="ARBA" id="ARBA00004370"/>
    </source>
</evidence>
<dbReference type="Pfam" id="PF00084">
    <property type="entry name" value="Sushi"/>
    <property type="match status" value="1"/>
</dbReference>
<dbReference type="PROSITE" id="PS50923">
    <property type="entry name" value="SUSHI"/>
    <property type="match status" value="1"/>
</dbReference>
<keyword evidence="13" id="KW-1185">Reference proteome</keyword>
<keyword evidence="3 8" id="KW-1133">Transmembrane helix</keyword>
<organism evidence="12 13">
    <name type="scientific">Stichopus japonicus</name>
    <name type="common">Sea cucumber</name>
    <dbReference type="NCBI Taxonomy" id="307972"/>
    <lineage>
        <taxon>Eukaryota</taxon>
        <taxon>Metazoa</taxon>
        <taxon>Echinodermata</taxon>
        <taxon>Eleutherozoa</taxon>
        <taxon>Echinozoa</taxon>
        <taxon>Holothuroidea</taxon>
        <taxon>Aspidochirotacea</taxon>
        <taxon>Aspidochirotida</taxon>
        <taxon>Stichopodidae</taxon>
        <taxon>Apostichopus</taxon>
    </lineage>
</organism>
<evidence type="ECO:0000256" key="6">
    <source>
        <dbReference type="PROSITE-ProRule" id="PRU00302"/>
    </source>
</evidence>
<dbReference type="Gene3D" id="2.10.70.10">
    <property type="entry name" value="Complement Module, domain 1"/>
    <property type="match status" value="1"/>
</dbReference>
<keyword evidence="2 8" id="KW-0812">Transmembrane</keyword>
<comment type="subcellular location">
    <subcellularLocation>
        <location evidence="1">Membrane</location>
    </subcellularLocation>
</comment>
<dbReference type="InterPro" id="IPR001846">
    <property type="entry name" value="VWF_type-D"/>
</dbReference>
<feature type="domain" description="AMOP" evidence="9">
    <location>
        <begin position="50"/>
        <end position="205"/>
    </location>
</feature>
<protein>
    <submittedName>
        <fullName evidence="12">Putative sushi domain-containing protein 2</fullName>
    </submittedName>
</protein>